<keyword evidence="7" id="KW-1185">Reference proteome</keyword>
<keyword evidence="4" id="KW-0592">Phosphate transport</keyword>
<dbReference type="NCBIfam" id="TIGR02136">
    <property type="entry name" value="ptsS_2"/>
    <property type="match status" value="1"/>
</dbReference>
<dbReference type="RefSeq" id="WP_092103599.1">
    <property type="nucleotide sequence ID" value="NZ_LT629739.1"/>
</dbReference>
<dbReference type="AlphaFoldDB" id="A0A1H1NG31"/>
<evidence type="ECO:0000313" key="7">
    <source>
        <dbReference type="Proteomes" id="UP000199700"/>
    </source>
</evidence>
<dbReference type="PANTHER" id="PTHR30570">
    <property type="entry name" value="PERIPLASMIC PHOSPHATE BINDING COMPONENT OF PHOSPHATE ABC TRANSPORTER"/>
    <property type="match status" value="1"/>
</dbReference>
<name>A0A1H1NG31_BRESA</name>
<dbReference type="STRING" id="629680.SAMN04489751_0944"/>
<dbReference type="GO" id="GO:0042301">
    <property type="term" value="F:phosphate ion binding"/>
    <property type="evidence" value="ECO:0007669"/>
    <property type="project" value="UniProtKB-UniRule"/>
</dbReference>
<sequence>MKKNFAQLSSACFIGVAALALAACGGQNAGSSDGGSGLSGEVTTDGSSTVAPLTEAAADMYREVEPGVNVSVSTSGTGGGFKSFCAGETDISNASRPISKEEIADCESNGVEYTEIVAANDGLSVIVNPENDWATNLTVEQLQKIWAPESEGKITNWNQVDPSFPDEELTLFGAGTDSGTFDYFTEAINGEEGAIRTDYSPSEDDNITIQGVSGAKGAVGFLGLSYVEENEGAIKATSVDDVTPSTETVQDGSYTPLGRELFIYVNNSSYSEDEAAKSFVDFYVENSTDVADRALFVPLTEDQVTTAQDELASLG</sequence>
<accession>A0A1H1NG31</accession>
<protein>
    <recommendedName>
        <fullName evidence="4">Phosphate-binding protein</fullName>
    </recommendedName>
</protein>
<gene>
    <name evidence="6" type="ORF">SAMN04489751_0944</name>
</gene>
<comment type="function">
    <text evidence="4">Involved in the system for phosphate transport across the cytoplasmic membrane.</text>
</comment>
<dbReference type="InterPro" id="IPR050811">
    <property type="entry name" value="Phosphate_ABC_transporter"/>
</dbReference>
<dbReference type="SUPFAM" id="SSF53850">
    <property type="entry name" value="Periplasmic binding protein-like II"/>
    <property type="match status" value="1"/>
</dbReference>
<evidence type="ECO:0000256" key="2">
    <source>
        <dbReference type="ARBA" id="ARBA00022448"/>
    </source>
</evidence>
<dbReference type="PROSITE" id="PS51257">
    <property type="entry name" value="PROKAR_LIPOPROTEIN"/>
    <property type="match status" value="1"/>
</dbReference>
<evidence type="ECO:0000256" key="1">
    <source>
        <dbReference type="ARBA" id="ARBA00008725"/>
    </source>
</evidence>
<dbReference type="InterPro" id="IPR011862">
    <property type="entry name" value="Phos-bd"/>
</dbReference>
<feature type="chain" id="PRO_5027152060" description="Phosphate-binding protein" evidence="4">
    <location>
        <begin position="23"/>
        <end position="315"/>
    </location>
</feature>
<keyword evidence="2 4" id="KW-0813">Transport</keyword>
<evidence type="ECO:0000256" key="4">
    <source>
        <dbReference type="RuleBase" id="RU367119"/>
    </source>
</evidence>
<dbReference type="Gene3D" id="3.40.190.10">
    <property type="entry name" value="Periplasmic binding protein-like II"/>
    <property type="match status" value="2"/>
</dbReference>
<dbReference type="InterPro" id="IPR024370">
    <property type="entry name" value="PBP_domain"/>
</dbReference>
<feature type="domain" description="PBP" evidence="5">
    <location>
        <begin position="33"/>
        <end position="285"/>
    </location>
</feature>
<evidence type="ECO:0000256" key="3">
    <source>
        <dbReference type="ARBA" id="ARBA00022729"/>
    </source>
</evidence>
<feature type="signal peptide" evidence="4">
    <location>
        <begin position="1"/>
        <end position="22"/>
    </location>
</feature>
<keyword evidence="3 4" id="KW-0732">Signal</keyword>
<dbReference type="Pfam" id="PF12849">
    <property type="entry name" value="PBP_like_2"/>
    <property type="match status" value="1"/>
</dbReference>
<organism evidence="6 7">
    <name type="scientific">Brevibacterium sandarakinum</name>
    <dbReference type="NCBI Taxonomy" id="629680"/>
    <lineage>
        <taxon>Bacteria</taxon>
        <taxon>Bacillati</taxon>
        <taxon>Actinomycetota</taxon>
        <taxon>Actinomycetes</taxon>
        <taxon>Micrococcales</taxon>
        <taxon>Brevibacteriaceae</taxon>
        <taxon>Brevibacterium</taxon>
    </lineage>
</organism>
<dbReference type="GO" id="GO:0006817">
    <property type="term" value="P:phosphate ion transport"/>
    <property type="evidence" value="ECO:0007669"/>
    <property type="project" value="UniProtKB-UniRule"/>
</dbReference>
<dbReference type="PANTHER" id="PTHR30570:SF1">
    <property type="entry name" value="PHOSPHATE-BINDING PROTEIN PSTS"/>
    <property type="match status" value="1"/>
</dbReference>
<dbReference type="EMBL" id="LT629739">
    <property type="protein sequence ID" value="SDR97918.1"/>
    <property type="molecule type" value="Genomic_DNA"/>
</dbReference>
<proteinExistence type="inferred from homology"/>
<dbReference type="OrthoDB" id="9790048at2"/>
<evidence type="ECO:0000259" key="5">
    <source>
        <dbReference type="Pfam" id="PF12849"/>
    </source>
</evidence>
<reference evidence="6" key="1">
    <citation type="submission" date="2016-10" db="EMBL/GenBank/DDBJ databases">
        <authorList>
            <person name="Varghese N."/>
            <person name="Submissions S."/>
        </authorList>
    </citation>
    <scope>NUCLEOTIDE SEQUENCE [LARGE SCALE GENOMIC DNA]</scope>
    <source>
        <strain evidence="6">DSM 22082</strain>
    </source>
</reference>
<dbReference type="CDD" id="cd13654">
    <property type="entry name" value="PBP2_phosphate_like_2"/>
    <property type="match status" value="1"/>
</dbReference>
<evidence type="ECO:0000313" key="6">
    <source>
        <dbReference type="EMBL" id="SDR97918.1"/>
    </source>
</evidence>
<comment type="similarity">
    <text evidence="1 4">Belongs to the PstS family.</text>
</comment>
<dbReference type="Proteomes" id="UP000199700">
    <property type="component" value="Chromosome"/>
</dbReference>